<dbReference type="InterPro" id="IPR036526">
    <property type="entry name" value="C-N_Hydrolase_sf"/>
</dbReference>
<feature type="domain" description="CN hydrolase" evidence="3">
    <location>
        <begin position="2"/>
        <end position="250"/>
    </location>
</feature>
<dbReference type="CDD" id="cd07572">
    <property type="entry name" value="nit"/>
    <property type="match status" value="1"/>
</dbReference>
<keyword evidence="2" id="KW-0378">Hydrolase</keyword>
<dbReference type="InterPro" id="IPR001110">
    <property type="entry name" value="UPF0012_CS"/>
</dbReference>
<evidence type="ECO:0000259" key="3">
    <source>
        <dbReference type="PROSITE" id="PS50263"/>
    </source>
</evidence>
<evidence type="ECO:0000256" key="2">
    <source>
        <dbReference type="ARBA" id="ARBA00022801"/>
    </source>
</evidence>
<dbReference type="SUPFAM" id="SSF56317">
    <property type="entry name" value="Carbon-nitrogen hydrolase"/>
    <property type="match status" value="1"/>
</dbReference>
<gene>
    <name evidence="4" type="ORF">BECKLPF1236A_GA0070988_1000323</name>
    <name evidence="5" type="ORF">BECKLPF1236C_GA0070990_1000224</name>
</gene>
<dbReference type="InterPro" id="IPR003010">
    <property type="entry name" value="C-N_Hydrolase"/>
</dbReference>
<organism evidence="4">
    <name type="scientific">Candidatus Kentrum sp. LPFa</name>
    <dbReference type="NCBI Taxonomy" id="2126335"/>
    <lineage>
        <taxon>Bacteria</taxon>
        <taxon>Pseudomonadati</taxon>
        <taxon>Pseudomonadota</taxon>
        <taxon>Gammaproteobacteria</taxon>
        <taxon>Candidatus Kentrum</taxon>
    </lineage>
</organism>
<sequence>MSKAAAIQLASSANVDANLLETGKLVEQAARSQARLVVLPENFAFMGRTRDLLGIREPHGLGPLQEFLSRLARKHGIWLVGGTIPLQAKDPNKARAASLVFNDQGEQVARYDKMHLFDVDLAETGEHYRESDDMEPGTGPVTVDTPFGRLGLAVCYDLRFPELFRSLSTAGVDIIAAPSAFTALTGKAHWEILTRARAVENLAYVVAADQGGLYDNGQETHGHSMIVNPWGRILAARERGAGAVVAEIDLDYLRAARRDIPCLAHRRIGCH</sequence>
<dbReference type="PANTHER" id="PTHR23088:SF27">
    <property type="entry name" value="DEAMINATED GLUTATHIONE AMIDASE"/>
    <property type="match status" value="1"/>
</dbReference>
<reference evidence="4" key="1">
    <citation type="submission" date="2019-02" db="EMBL/GenBank/DDBJ databases">
        <authorList>
            <person name="Gruber-Vodicka R. H."/>
            <person name="Seah K. B. B."/>
        </authorList>
    </citation>
    <scope>NUCLEOTIDE SEQUENCE</scope>
    <source>
        <strain evidence="4">BECK_S312</strain>
        <strain evidence="5">BECK_S426</strain>
    </source>
</reference>
<evidence type="ECO:0000256" key="1">
    <source>
        <dbReference type="ARBA" id="ARBA00010613"/>
    </source>
</evidence>
<dbReference type="Gene3D" id="3.60.110.10">
    <property type="entry name" value="Carbon-nitrogen hydrolase"/>
    <property type="match status" value="1"/>
</dbReference>
<comment type="similarity">
    <text evidence="1">Belongs to the carbon-nitrogen hydrolase superfamily. NIT1/NIT2 family.</text>
</comment>
<name>A0A450VNT7_9GAMM</name>
<dbReference type="PROSITE" id="PS01227">
    <property type="entry name" value="UPF0012"/>
    <property type="match status" value="1"/>
</dbReference>
<dbReference type="InterPro" id="IPR045254">
    <property type="entry name" value="Nit1/2_C-N_Hydrolase"/>
</dbReference>
<evidence type="ECO:0000313" key="5">
    <source>
        <dbReference type="EMBL" id="VFK22910.1"/>
    </source>
</evidence>
<protein>
    <submittedName>
        <fullName evidence="4">Nitrilase</fullName>
    </submittedName>
</protein>
<dbReference type="Pfam" id="PF00795">
    <property type="entry name" value="CN_hydrolase"/>
    <property type="match status" value="1"/>
</dbReference>
<dbReference type="EMBL" id="CAADFM010000003">
    <property type="protein sequence ID" value="VFK06486.1"/>
    <property type="molecule type" value="Genomic_DNA"/>
</dbReference>
<dbReference type="PANTHER" id="PTHR23088">
    <property type="entry name" value="NITRILASE-RELATED"/>
    <property type="match status" value="1"/>
</dbReference>
<dbReference type="GO" id="GO:0016811">
    <property type="term" value="F:hydrolase activity, acting on carbon-nitrogen (but not peptide) bonds, in linear amides"/>
    <property type="evidence" value="ECO:0007669"/>
    <property type="project" value="InterPro"/>
</dbReference>
<proteinExistence type="inferred from homology"/>
<evidence type="ECO:0000313" key="4">
    <source>
        <dbReference type="EMBL" id="VFK06486.1"/>
    </source>
</evidence>
<dbReference type="PROSITE" id="PS50263">
    <property type="entry name" value="CN_HYDROLASE"/>
    <property type="match status" value="1"/>
</dbReference>
<accession>A0A450VNT7</accession>
<dbReference type="AlphaFoldDB" id="A0A450VNT7"/>
<dbReference type="EMBL" id="CAADFP010000002">
    <property type="protein sequence ID" value="VFK22910.1"/>
    <property type="molecule type" value="Genomic_DNA"/>
</dbReference>